<proteinExistence type="predicted"/>
<dbReference type="EMBL" id="BNJJ01000011">
    <property type="protein sequence ID" value="GHO86127.1"/>
    <property type="molecule type" value="Genomic_DNA"/>
</dbReference>
<comment type="caution">
    <text evidence="2">The sequence shown here is derived from an EMBL/GenBank/DDBJ whole genome shotgun (WGS) entry which is preliminary data.</text>
</comment>
<dbReference type="Proteomes" id="UP000635565">
    <property type="component" value="Unassembled WGS sequence"/>
</dbReference>
<evidence type="ECO:0000256" key="1">
    <source>
        <dbReference type="SAM" id="MobiDB-lite"/>
    </source>
</evidence>
<name>A0ABQ3VIU7_9CHLR</name>
<evidence type="ECO:0000313" key="2">
    <source>
        <dbReference type="EMBL" id="GHO86127.1"/>
    </source>
</evidence>
<evidence type="ECO:0008006" key="4">
    <source>
        <dbReference type="Google" id="ProtNLM"/>
    </source>
</evidence>
<keyword evidence="3" id="KW-1185">Reference proteome</keyword>
<sequence length="309" mass="33258">MYLMSTHNDRSLDKIQTNLIEIITAQRARRTVLKGAVAGLASLSALGAHALVRPGAVFAYNSSRSKLQHILDIAVTVEQLAVTTYGNGVANASTLGISGNKLKYLQAALVEEQIHEIFFESMGAQPLTSTFSYPNGDSTFTNLSTFIEAQQQLEEIFASVYLIGVVEVAQLNQYRLAQILAQTAGIESEHRVLGRVIEGSDPADNYAYTPVLIKQVEDAPSVLSAEGYLSPVPNNTYTYERVSTKYHKIEYHTPYVTTSNLNSYGGYGKSNQPGPGGSYPPDPDTSDSSGSNKGGSSGPGYSTPILMGF</sequence>
<feature type="region of interest" description="Disordered" evidence="1">
    <location>
        <begin position="262"/>
        <end position="309"/>
    </location>
</feature>
<dbReference type="Pfam" id="PF13668">
    <property type="entry name" value="Ferritin_2"/>
    <property type="match status" value="1"/>
</dbReference>
<reference evidence="2 3" key="1">
    <citation type="journal article" date="2021" name="Int. J. Syst. Evol. Microbiol.">
        <title>Reticulibacter mediterranei gen. nov., sp. nov., within the new family Reticulibacteraceae fam. nov., and Ktedonospora formicarum gen. nov., sp. nov., Ktedonobacter robiniae sp. nov., Dictyobacter formicarum sp. nov. and Dictyobacter arantiisoli sp. nov., belonging to the class Ktedonobacteria.</title>
        <authorList>
            <person name="Yabe S."/>
            <person name="Zheng Y."/>
            <person name="Wang C.M."/>
            <person name="Sakai Y."/>
            <person name="Abe K."/>
            <person name="Yokota A."/>
            <person name="Donadio S."/>
            <person name="Cavaletti L."/>
            <person name="Monciardini P."/>
        </authorList>
    </citation>
    <scope>NUCLEOTIDE SEQUENCE [LARGE SCALE GENOMIC DNA]</scope>
    <source>
        <strain evidence="2 3">SOSP1-9</strain>
    </source>
</reference>
<gene>
    <name evidence="2" type="ORF">KSZ_41330</name>
</gene>
<protein>
    <recommendedName>
        <fullName evidence="4">Ferritin-like domain-containing protein</fullName>
    </recommendedName>
</protein>
<evidence type="ECO:0000313" key="3">
    <source>
        <dbReference type="Proteomes" id="UP000635565"/>
    </source>
</evidence>
<accession>A0ABQ3VIU7</accession>
<organism evidence="2 3">
    <name type="scientific">Dictyobacter formicarum</name>
    <dbReference type="NCBI Taxonomy" id="2778368"/>
    <lineage>
        <taxon>Bacteria</taxon>
        <taxon>Bacillati</taxon>
        <taxon>Chloroflexota</taxon>
        <taxon>Ktedonobacteria</taxon>
        <taxon>Ktedonobacterales</taxon>
        <taxon>Dictyobacteraceae</taxon>
        <taxon>Dictyobacter</taxon>
    </lineage>
</organism>